<dbReference type="RefSeq" id="WP_100919332.1">
    <property type="nucleotide sequence ID" value="NZ_CP020370.1"/>
</dbReference>
<feature type="domain" description="AAA+ ATPase" evidence="6">
    <location>
        <begin position="490"/>
        <end position="628"/>
    </location>
</feature>
<feature type="domain" description="AAA+ ATPase" evidence="6">
    <location>
        <begin position="217"/>
        <end position="353"/>
    </location>
</feature>
<dbReference type="Pfam" id="PF17862">
    <property type="entry name" value="AAA_lid_3"/>
    <property type="match status" value="2"/>
</dbReference>
<name>A0A2K8U7N7_9GAMM</name>
<feature type="domain" description="CDC48" evidence="7">
    <location>
        <begin position="105"/>
        <end position="170"/>
    </location>
</feature>
<dbReference type="CDD" id="cd19511">
    <property type="entry name" value="RecA-like_CDC48_r2-like"/>
    <property type="match status" value="1"/>
</dbReference>
<dbReference type="SUPFAM" id="SSF50692">
    <property type="entry name" value="ADC-like"/>
    <property type="match status" value="1"/>
</dbReference>
<dbReference type="GO" id="GO:0005524">
    <property type="term" value="F:ATP binding"/>
    <property type="evidence" value="ECO:0007669"/>
    <property type="project" value="UniProtKB-KW"/>
</dbReference>
<dbReference type="GO" id="GO:0016887">
    <property type="term" value="F:ATP hydrolysis activity"/>
    <property type="evidence" value="ECO:0007669"/>
    <property type="project" value="InterPro"/>
</dbReference>
<evidence type="ECO:0000259" key="6">
    <source>
        <dbReference type="SMART" id="SM00382"/>
    </source>
</evidence>
<dbReference type="PANTHER" id="PTHR23077">
    <property type="entry name" value="AAA-FAMILY ATPASE"/>
    <property type="match status" value="1"/>
</dbReference>
<dbReference type="GO" id="GO:0005737">
    <property type="term" value="C:cytoplasm"/>
    <property type="evidence" value="ECO:0007669"/>
    <property type="project" value="UniProtKB-ARBA"/>
</dbReference>
<accession>A0A2K8U7N7</accession>
<evidence type="ECO:0000259" key="7">
    <source>
        <dbReference type="SMART" id="SM01072"/>
    </source>
</evidence>
<dbReference type="InterPro" id="IPR003338">
    <property type="entry name" value="CDC4_N-term_subdom"/>
</dbReference>
<dbReference type="SUPFAM" id="SSF52540">
    <property type="entry name" value="P-loop containing nucleoside triphosphate hydrolases"/>
    <property type="match status" value="2"/>
</dbReference>
<comment type="similarity">
    <text evidence="1">Belongs to the AAA ATPase family. CDC48 subfamily.</text>
</comment>
<dbReference type="Pfam" id="PF02933">
    <property type="entry name" value="CDC48_2"/>
    <property type="match status" value="1"/>
</dbReference>
<evidence type="ECO:0000313" key="10">
    <source>
        <dbReference type="Proteomes" id="UP000232638"/>
    </source>
</evidence>
<dbReference type="PANTHER" id="PTHR23077:SF171">
    <property type="entry name" value="NUCLEAR VALOSIN-CONTAINING PROTEIN-LIKE"/>
    <property type="match status" value="1"/>
</dbReference>
<evidence type="ECO:0000256" key="2">
    <source>
        <dbReference type="ARBA" id="ARBA00022737"/>
    </source>
</evidence>
<dbReference type="InterPro" id="IPR003960">
    <property type="entry name" value="ATPase_AAA_CS"/>
</dbReference>
<keyword evidence="4 5" id="KW-0067">ATP-binding</keyword>
<dbReference type="SMART" id="SM00382">
    <property type="entry name" value="AAA"/>
    <property type="match status" value="2"/>
</dbReference>
<gene>
    <name evidence="9" type="ORF">THSYN_11765</name>
</gene>
<dbReference type="FunFam" id="3.40.50.300:FF:000012">
    <property type="entry name" value="Transitional endoplasmic reticulum ATPase"/>
    <property type="match status" value="1"/>
</dbReference>
<evidence type="ECO:0000256" key="3">
    <source>
        <dbReference type="ARBA" id="ARBA00022741"/>
    </source>
</evidence>
<dbReference type="PROSITE" id="PS00674">
    <property type="entry name" value="AAA"/>
    <property type="match status" value="2"/>
</dbReference>
<keyword evidence="10" id="KW-1185">Reference proteome</keyword>
<dbReference type="InterPro" id="IPR003959">
    <property type="entry name" value="ATPase_AAA_core"/>
</dbReference>
<dbReference type="SMART" id="SM01073">
    <property type="entry name" value="CDC48_N"/>
    <property type="match status" value="1"/>
</dbReference>
<dbReference type="Gene3D" id="3.40.50.300">
    <property type="entry name" value="P-loop containing nucleotide triphosphate hydrolases"/>
    <property type="match status" value="2"/>
</dbReference>
<dbReference type="AlphaFoldDB" id="A0A2K8U7N7"/>
<dbReference type="InterPro" id="IPR009010">
    <property type="entry name" value="Asp_de-COase-like_dom_sf"/>
</dbReference>
<evidence type="ECO:0000313" key="9">
    <source>
        <dbReference type="EMBL" id="AUB81565.1"/>
    </source>
</evidence>
<dbReference type="Gene3D" id="2.40.40.20">
    <property type="match status" value="1"/>
</dbReference>
<dbReference type="NCBIfam" id="TIGR01243">
    <property type="entry name" value="CDC48"/>
    <property type="match status" value="1"/>
</dbReference>
<dbReference type="SMART" id="SM01072">
    <property type="entry name" value="CDC48_2"/>
    <property type="match status" value="1"/>
</dbReference>
<evidence type="ECO:0000259" key="8">
    <source>
        <dbReference type="SMART" id="SM01073"/>
    </source>
</evidence>
<evidence type="ECO:0000256" key="5">
    <source>
        <dbReference type="RuleBase" id="RU003651"/>
    </source>
</evidence>
<dbReference type="InterPro" id="IPR050168">
    <property type="entry name" value="AAA_ATPase_domain"/>
</dbReference>
<evidence type="ECO:0000256" key="4">
    <source>
        <dbReference type="ARBA" id="ARBA00022840"/>
    </source>
</evidence>
<dbReference type="KEGG" id="tsy:THSYN_11765"/>
<dbReference type="Pfam" id="PF02359">
    <property type="entry name" value="CDC48_N"/>
    <property type="match status" value="1"/>
</dbReference>
<dbReference type="Gene3D" id="1.10.8.60">
    <property type="match status" value="2"/>
</dbReference>
<dbReference type="FunFam" id="1.10.8.60:FF:000057">
    <property type="entry name" value="AAA family ATPase, CDC48 subfamily"/>
    <property type="match status" value="1"/>
</dbReference>
<dbReference type="EMBL" id="CP020370">
    <property type="protein sequence ID" value="AUB81565.1"/>
    <property type="molecule type" value="Genomic_DNA"/>
</dbReference>
<evidence type="ECO:0000256" key="1">
    <source>
        <dbReference type="ARBA" id="ARBA00009833"/>
    </source>
</evidence>
<dbReference type="InterPro" id="IPR003593">
    <property type="entry name" value="AAA+_ATPase"/>
</dbReference>
<dbReference type="OrthoDB" id="9809379at2"/>
<dbReference type="InterPro" id="IPR029067">
    <property type="entry name" value="CDC48_domain_2-like_sf"/>
</dbReference>
<dbReference type="FunFam" id="3.40.50.300:FF:000018">
    <property type="entry name" value="Cell division control 48"/>
    <property type="match status" value="1"/>
</dbReference>
<dbReference type="FunFam" id="2.40.40.20:FF:000007">
    <property type="entry name" value="AAA family ATPase"/>
    <property type="match status" value="1"/>
</dbReference>
<dbReference type="InterPro" id="IPR005938">
    <property type="entry name" value="AAA_ATPase_CDC48"/>
</dbReference>
<keyword evidence="2" id="KW-0677">Repeat</keyword>
<reference evidence="9 10" key="1">
    <citation type="submission" date="2017-03" db="EMBL/GenBank/DDBJ databases">
        <title>Complete genome sequence of Candidatus 'Thiodictyon syntrophicum' sp. nov. strain Cad16T, a photolithoautotroph purple sulfur bacterium isolated from an alpine meromictic lake.</title>
        <authorList>
            <person name="Luedin S.M."/>
            <person name="Pothier J.F."/>
            <person name="Danza F."/>
            <person name="Storelli N."/>
            <person name="Wittwer M."/>
            <person name="Tonolla M."/>
        </authorList>
    </citation>
    <scope>NUCLEOTIDE SEQUENCE [LARGE SCALE GENOMIC DNA]</scope>
    <source>
        <strain evidence="9 10">Cad16T</strain>
    </source>
</reference>
<dbReference type="InterPro" id="IPR027417">
    <property type="entry name" value="P-loop_NTPase"/>
</dbReference>
<keyword evidence="3 5" id="KW-0547">Nucleotide-binding</keyword>
<sequence>MSDNGELRLKVSEALSKDVGRAFARMDPADMARLGVAIGDIVEVEGKRRAVAKVLPAFKEIRGQGRVQLDGISRDNAGAGLDEFVLLRVTEHAPAERITLAPTTVTPSERDLPYIGSLLDGLPVREGDRVRVTLFGSRSTDFRVVGTAPRGTVIINPTTQLVISGPKGQKGAAANAGPNPVSYEDIGGLKPQLQRIREMIELPLRYPELFDRLGIDAPKGVMMYGPPGCGKTLIARTIAAEAEANFFSVSGPEIIHKFYGESEAHLRKIFQEAAAKGPSIIFLDEIDAIAPKREGTLGEVEKRVVAQLLALMDGLNARQNLIVIAATNIPNSIDPALRRPGRFDREIEIPIPDRDGRLEILDIHSRGMPLAQDVSMRQLADVTHGFVGADLQGLCREAAMSCLRRLMPELDLGLDAVPYERLAQLEVRMDDFLDALHEVEPSAIREVFVEIPNVKWEDVGGLHETKELLREAVTWPLKYPHLFEQAGVRPPKGILLDGPPGCGKTMLAKAVANETQVNVISVKGPALMSKYVGESERGVREIFHKARQAAPCIMFFDEIDALVPARGGSGSDNPVGERVLSQFLSEMDGIEDLRGVLVLGATNRADMLDPAILRPGRFDEIIRIPLPDDEGRQEIFKVHLKGKPVTGEIDIGALVKASAGFSGAEVAAVCARAALAAVRRAVASIGEESDPKDLVVQVTMADLTTAVDGVRIR</sequence>
<proteinExistence type="inferred from homology"/>
<dbReference type="SUPFAM" id="SSF54585">
    <property type="entry name" value="Cdc48 domain 2-like"/>
    <property type="match status" value="1"/>
</dbReference>
<organism evidence="9 10">
    <name type="scientific">Candidatus Thiodictyon syntrophicum</name>
    <dbReference type="NCBI Taxonomy" id="1166950"/>
    <lineage>
        <taxon>Bacteria</taxon>
        <taxon>Pseudomonadati</taxon>
        <taxon>Pseudomonadota</taxon>
        <taxon>Gammaproteobacteria</taxon>
        <taxon>Chromatiales</taxon>
        <taxon>Chromatiaceae</taxon>
        <taxon>Thiodictyon</taxon>
    </lineage>
</organism>
<dbReference type="Pfam" id="PF00004">
    <property type="entry name" value="AAA"/>
    <property type="match status" value="2"/>
</dbReference>
<dbReference type="Gene3D" id="3.10.330.10">
    <property type="match status" value="1"/>
</dbReference>
<dbReference type="InterPro" id="IPR041569">
    <property type="entry name" value="AAA_lid_3"/>
</dbReference>
<dbReference type="Proteomes" id="UP000232638">
    <property type="component" value="Chromosome"/>
</dbReference>
<protein>
    <submittedName>
        <fullName evidence="9">AAA family ATPase</fullName>
    </submittedName>
</protein>
<dbReference type="InterPro" id="IPR004201">
    <property type="entry name" value="Cdc48_dom2"/>
</dbReference>
<feature type="domain" description="CDC48 N-terminal subdomain" evidence="8">
    <location>
        <begin position="8"/>
        <end position="92"/>
    </location>
</feature>